<dbReference type="SUPFAM" id="SSF47095">
    <property type="entry name" value="HMG-box"/>
    <property type="match status" value="1"/>
</dbReference>
<dbReference type="InterPro" id="IPR009071">
    <property type="entry name" value="HMG_box_dom"/>
</dbReference>
<evidence type="ECO:0000256" key="1">
    <source>
        <dbReference type="ARBA" id="ARBA00004123"/>
    </source>
</evidence>
<dbReference type="InterPro" id="IPR036910">
    <property type="entry name" value="HMG_box_dom_sf"/>
</dbReference>
<evidence type="ECO:0000256" key="4">
    <source>
        <dbReference type="ARBA" id="ARBA00023242"/>
    </source>
</evidence>
<sequence length="834" mass="92858">MLDILVNNAGRSQRANWEKIELQVDRDLFEVNVFGLIGLTRTVLPHFLKKQSGHLVVTSSTAGKLGVPFSGSYTATKHALHMSARCGMKVQSGLKDSSETTINELYNSVSLEFNPILDQIEQDLKAIRMKTLNLENQLEKNDVKLGNMNQENILESLVFNGLKQKPGADLKTTLLNVLLTQMGITQKIHSPTAQAFSKSILPNQLRDKSHDLWLHPSVKFLSDSVGDASFLLTTQNSGSNECHVESHSIDTTESSDVIQESRFPTEKLRDSTDQANLLRVVNTQETEAEVTCGTMQAAFGNSALPNAPPKWFLEYMEAFKRELLEKSLSRLDKIEDKLENVVAIVAANPLLAANTEKNAVEDTNVSAENRNWVEFDSYDSTDRLIELQKPPILRNMFPHSSSEIPLDSVNCYVTASPQENLNETVVASEILQDARVPETSNVEHQGRAETPITMDALQDQTDKILLATEPEYLNKATMTIDNPAGGSKETTSAMGDKKQLTVDDVPDAFETLRGENGSKITQKIHSPAAQAFSKSILPIQLRDKSHDIWLHPSVKFLSDSVGDASVLLTTQNSGSNEGHVESHSIDTKEFSDVIQEIRFPTEKLRDSTDQANLLRVVNTQETEAEVTCGTMQAAFGNSALPNAPPKWFLEYMEGFKRELIKKSLSRLDIIEDKHEDKPENVVAIDNPAGGSKETTTMNEKERNYFHKIVEQDTLTSETEMKDYIPAEGAKGRGGKGRKRKAKKDPNAPKRPLSAYSWFCKDERSKIDLGVPLQRGTGGAVKEFRRRWTETNKNAKKMYEEMASKDKKRYKVEIAAYKKKLAAPAKYGAAAEAPF</sequence>
<evidence type="ECO:0000259" key="7">
    <source>
        <dbReference type="PROSITE" id="PS50118"/>
    </source>
</evidence>
<dbReference type="AlphaFoldDB" id="A0AA88I0E8"/>
<dbReference type="Pfam" id="PF00505">
    <property type="entry name" value="HMG_box"/>
    <property type="match status" value="1"/>
</dbReference>
<evidence type="ECO:0000313" key="9">
    <source>
        <dbReference type="Proteomes" id="UP001187531"/>
    </source>
</evidence>
<gene>
    <name evidence="8" type="ORF">QYM36_004483</name>
</gene>
<name>A0AA88I0E8_ARTSF</name>
<comment type="similarity">
    <text evidence="2">Belongs to the HMGB family.</text>
</comment>
<keyword evidence="9" id="KW-1185">Reference proteome</keyword>
<evidence type="ECO:0000313" key="8">
    <source>
        <dbReference type="EMBL" id="KAK2720608.1"/>
    </source>
</evidence>
<dbReference type="Pfam" id="PF00106">
    <property type="entry name" value="adh_short"/>
    <property type="match status" value="1"/>
</dbReference>
<evidence type="ECO:0000256" key="5">
    <source>
        <dbReference type="PROSITE-ProRule" id="PRU00267"/>
    </source>
</evidence>
<dbReference type="EMBL" id="JAVRJZ010000007">
    <property type="protein sequence ID" value="KAK2720608.1"/>
    <property type="molecule type" value="Genomic_DNA"/>
</dbReference>
<keyword evidence="4 5" id="KW-0539">Nucleus</keyword>
<dbReference type="GO" id="GO:0003677">
    <property type="term" value="F:DNA binding"/>
    <property type="evidence" value="ECO:0007669"/>
    <property type="project" value="UniProtKB-UniRule"/>
</dbReference>
<feature type="domain" description="HMG box" evidence="7">
    <location>
        <begin position="748"/>
        <end position="817"/>
    </location>
</feature>
<comment type="caution">
    <text evidence="8">The sequence shown here is derived from an EMBL/GenBank/DDBJ whole genome shotgun (WGS) entry which is preliminary data.</text>
</comment>
<dbReference type="InterPro" id="IPR050342">
    <property type="entry name" value="HMGB"/>
</dbReference>
<proteinExistence type="inferred from homology"/>
<dbReference type="Proteomes" id="UP001187531">
    <property type="component" value="Unassembled WGS sequence"/>
</dbReference>
<dbReference type="Gene3D" id="1.10.30.10">
    <property type="entry name" value="High mobility group box domain"/>
    <property type="match status" value="1"/>
</dbReference>
<dbReference type="PROSITE" id="PS50118">
    <property type="entry name" value="HMG_BOX_2"/>
    <property type="match status" value="1"/>
</dbReference>
<evidence type="ECO:0000256" key="2">
    <source>
        <dbReference type="ARBA" id="ARBA00008774"/>
    </source>
</evidence>
<dbReference type="InterPro" id="IPR002347">
    <property type="entry name" value="SDR_fam"/>
</dbReference>
<evidence type="ECO:0000256" key="6">
    <source>
        <dbReference type="SAM" id="MobiDB-lite"/>
    </source>
</evidence>
<feature type="DNA-binding region" description="HMG box" evidence="5">
    <location>
        <begin position="748"/>
        <end position="817"/>
    </location>
</feature>
<feature type="region of interest" description="Disordered" evidence="6">
    <location>
        <begin position="723"/>
        <end position="750"/>
    </location>
</feature>
<dbReference type="GO" id="GO:0005634">
    <property type="term" value="C:nucleus"/>
    <property type="evidence" value="ECO:0007669"/>
    <property type="project" value="UniProtKB-SubCell"/>
</dbReference>
<dbReference type="PANTHER" id="PTHR48112:SF32">
    <property type="entry name" value="HIGH MOBILITY GROUP PROTEIN B3"/>
    <property type="match status" value="1"/>
</dbReference>
<dbReference type="PANTHER" id="PTHR48112">
    <property type="entry name" value="HIGH MOBILITY GROUP PROTEIN DSP1"/>
    <property type="match status" value="1"/>
</dbReference>
<protein>
    <recommendedName>
        <fullName evidence="7">HMG box domain-containing protein</fullName>
    </recommendedName>
</protein>
<evidence type="ECO:0000256" key="3">
    <source>
        <dbReference type="ARBA" id="ARBA00023125"/>
    </source>
</evidence>
<dbReference type="PRINTS" id="PR00886">
    <property type="entry name" value="HIGHMOBLTY12"/>
</dbReference>
<dbReference type="SUPFAM" id="SSF51735">
    <property type="entry name" value="NAD(P)-binding Rossmann-fold domains"/>
    <property type="match status" value="1"/>
</dbReference>
<feature type="compositionally biased region" description="Basic residues" evidence="6">
    <location>
        <begin position="732"/>
        <end position="742"/>
    </location>
</feature>
<keyword evidence="3 5" id="KW-0238">DNA-binding</keyword>
<reference evidence="8" key="1">
    <citation type="submission" date="2023-07" db="EMBL/GenBank/DDBJ databases">
        <title>Chromosome-level genome assembly of Artemia franciscana.</title>
        <authorList>
            <person name="Jo E."/>
        </authorList>
    </citation>
    <scope>NUCLEOTIDE SEQUENCE</scope>
    <source>
        <tissue evidence="8">Whole body</tissue>
    </source>
</reference>
<comment type="subcellular location">
    <subcellularLocation>
        <location evidence="1">Nucleus</location>
    </subcellularLocation>
</comment>
<dbReference type="SMART" id="SM00398">
    <property type="entry name" value="HMG"/>
    <property type="match status" value="1"/>
</dbReference>
<organism evidence="8 9">
    <name type="scientific">Artemia franciscana</name>
    <name type="common">Brine shrimp</name>
    <name type="synonym">Artemia sanfranciscana</name>
    <dbReference type="NCBI Taxonomy" id="6661"/>
    <lineage>
        <taxon>Eukaryota</taxon>
        <taxon>Metazoa</taxon>
        <taxon>Ecdysozoa</taxon>
        <taxon>Arthropoda</taxon>
        <taxon>Crustacea</taxon>
        <taxon>Branchiopoda</taxon>
        <taxon>Anostraca</taxon>
        <taxon>Artemiidae</taxon>
        <taxon>Artemia</taxon>
    </lineage>
</organism>
<accession>A0AA88I0E8</accession>
<dbReference type="Gene3D" id="3.40.50.720">
    <property type="entry name" value="NAD(P)-binding Rossmann-like Domain"/>
    <property type="match status" value="1"/>
</dbReference>
<dbReference type="InterPro" id="IPR036291">
    <property type="entry name" value="NAD(P)-bd_dom_sf"/>
</dbReference>